<evidence type="ECO:0000256" key="2">
    <source>
        <dbReference type="ARBA" id="ARBA00022448"/>
    </source>
</evidence>
<dbReference type="Gene3D" id="3.40.190.10">
    <property type="entry name" value="Periplasmic binding protein-like II"/>
    <property type="match status" value="2"/>
</dbReference>
<reference evidence="5 6" key="1">
    <citation type="submission" date="2018-10" db="EMBL/GenBank/DDBJ databases">
        <title>Tessaracoccus antarcticuss sp. nov., isolated from sediment.</title>
        <authorList>
            <person name="Zhou L.Y."/>
            <person name="Du Z.J."/>
        </authorList>
    </citation>
    <scope>NUCLEOTIDE SEQUENCE [LARGE SCALE GENOMIC DNA]</scope>
    <source>
        <strain evidence="5 6">JDX10</strain>
    </source>
</reference>
<evidence type="ECO:0000313" key="5">
    <source>
        <dbReference type="EMBL" id="RMB59959.1"/>
    </source>
</evidence>
<protein>
    <submittedName>
        <fullName evidence="5">Extracellular solute-binding protein</fullName>
    </submittedName>
</protein>
<evidence type="ECO:0000313" key="6">
    <source>
        <dbReference type="Proteomes" id="UP000275256"/>
    </source>
</evidence>
<dbReference type="SUPFAM" id="SSF53850">
    <property type="entry name" value="Periplasmic binding protein-like II"/>
    <property type="match status" value="1"/>
</dbReference>
<comment type="similarity">
    <text evidence="1">Belongs to the bacterial solute-binding protein 1 family.</text>
</comment>
<dbReference type="Pfam" id="PF01547">
    <property type="entry name" value="SBP_bac_1"/>
    <property type="match status" value="1"/>
</dbReference>
<keyword evidence="3 4" id="KW-0732">Signal</keyword>
<comment type="caution">
    <text evidence="5">The sequence shown here is derived from an EMBL/GenBank/DDBJ whole genome shotgun (WGS) entry which is preliminary data.</text>
</comment>
<dbReference type="GO" id="GO:0042956">
    <property type="term" value="P:maltodextrin transmembrane transport"/>
    <property type="evidence" value="ECO:0007669"/>
    <property type="project" value="TreeGrafter"/>
</dbReference>
<evidence type="ECO:0000256" key="3">
    <source>
        <dbReference type="ARBA" id="ARBA00022729"/>
    </source>
</evidence>
<dbReference type="Proteomes" id="UP000275256">
    <property type="component" value="Unassembled WGS sequence"/>
</dbReference>
<keyword evidence="2" id="KW-0813">Transport</keyword>
<gene>
    <name evidence="5" type="ORF">EAX62_09540</name>
</gene>
<dbReference type="GO" id="GO:1901982">
    <property type="term" value="F:maltose binding"/>
    <property type="evidence" value="ECO:0007669"/>
    <property type="project" value="TreeGrafter"/>
</dbReference>
<feature type="chain" id="PRO_5039101953" evidence="4">
    <location>
        <begin position="33"/>
        <end position="434"/>
    </location>
</feature>
<dbReference type="PANTHER" id="PTHR30061:SF50">
    <property type="entry name" value="MALTOSE_MALTODEXTRIN-BINDING PERIPLASMIC PROTEIN"/>
    <property type="match status" value="1"/>
</dbReference>
<accession>A0A3M0GFQ4</accession>
<feature type="signal peptide" evidence="4">
    <location>
        <begin position="1"/>
        <end position="32"/>
    </location>
</feature>
<evidence type="ECO:0000256" key="1">
    <source>
        <dbReference type="ARBA" id="ARBA00008520"/>
    </source>
</evidence>
<evidence type="ECO:0000256" key="4">
    <source>
        <dbReference type="SAM" id="SignalP"/>
    </source>
</evidence>
<name>A0A3M0GFQ4_9ACTN</name>
<dbReference type="GO" id="GO:0055052">
    <property type="term" value="C:ATP-binding cassette (ABC) transporter complex, substrate-binding subunit-containing"/>
    <property type="evidence" value="ECO:0007669"/>
    <property type="project" value="TreeGrafter"/>
</dbReference>
<keyword evidence="6" id="KW-1185">Reference proteome</keyword>
<sequence length="434" mass="45870">MEGITLMHIRRMMIAAAATSSLLLSACGGGAAADPELATPSADAEGALTVWLMDGSQPETVVEAVNAQFKEKYPNVDVTVELQQWAGVQDKLTTSMNSSSAPDVVEIGNSLTAKFADAGLLSDLSDVSDDLGADRWLPGLAPSGELDGERYGVPYYGGVRVVMYNKDHFKEAGVEVPTTLDELEQVAAKLAETKGDKASGYSPFYFPGKFWYGALPFIWAEGGDIAVKDGDEWKGSLDSTESRAGLTRLKNLVDTYSTAPTDGNEVTNWEVFQEDNVGMVMDSWWAPGAVVGANEAFADKVGVFPLPGVQADKTAPAFFGGSDLAVPEKSDSRGLAVEWVKILTSTDIQTQLAKEGGVIPNTEAAFTGHEGNDFLLAADEAAKVSAFTPVSPMWGNVEADSVLPDMLVKIFSGSSSVDDATAEANTKVAEILNG</sequence>
<dbReference type="InterPro" id="IPR006059">
    <property type="entry name" value="SBP"/>
</dbReference>
<dbReference type="EMBL" id="REFW01000002">
    <property type="protein sequence ID" value="RMB59959.1"/>
    <property type="molecule type" value="Genomic_DNA"/>
</dbReference>
<dbReference type="GO" id="GO:0015768">
    <property type="term" value="P:maltose transport"/>
    <property type="evidence" value="ECO:0007669"/>
    <property type="project" value="TreeGrafter"/>
</dbReference>
<proteinExistence type="inferred from homology"/>
<organism evidence="5 6">
    <name type="scientific">Tessaracoccus antarcticus</name>
    <dbReference type="NCBI Taxonomy" id="2479848"/>
    <lineage>
        <taxon>Bacteria</taxon>
        <taxon>Bacillati</taxon>
        <taxon>Actinomycetota</taxon>
        <taxon>Actinomycetes</taxon>
        <taxon>Propionibacteriales</taxon>
        <taxon>Propionibacteriaceae</taxon>
        <taxon>Tessaracoccus</taxon>
    </lineage>
</organism>
<dbReference type="AlphaFoldDB" id="A0A3M0GFQ4"/>
<dbReference type="PANTHER" id="PTHR30061">
    <property type="entry name" value="MALTOSE-BINDING PERIPLASMIC PROTEIN"/>
    <property type="match status" value="1"/>
</dbReference>